<evidence type="ECO:0000313" key="3">
    <source>
        <dbReference type="Proteomes" id="UP000799444"/>
    </source>
</evidence>
<organism evidence="2 3">
    <name type="scientific">Polyplosphaeria fusca</name>
    <dbReference type="NCBI Taxonomy" id="682080"/>
    <lineage>
        <taxon>Eukaryota</taxon>
        <taxon>Fungi</taxon>
        <taxon>Dikarya</taxon>
        <taxon>Ascomycota</taxon>
        <taxon>Pezizomycotina</taxon>
        <taxon>Dothideomycetes</taxon>
        <taxon>Pleosporomycetidae</taxon>
        <taxon>Pleosporales</taxon>
        <taxon>Tetraplosphaeriaceae</taxon>
        <taxon>Polyplosphaeria</taxon>
    </lineage>
</organism>
<name>A0A9P4V635_9PLEO</name>
<protein>
    <submittedName>
        <fullName evidence="2">Uncharacterized protein</fullName>
    </submittedName>
</protein>
<dbReference type="Proteomes" id="UP000799444">
    <property type="component" value="Unassembled WGS sequence"/>
</dbReference>
<evidence type="ECO:0000256" key="1">
    <source>
        <dbReference type="SAM" id="MobiDB-lite"/>
    </source>
</evidence>
<evidence type="ECO:0000313" key="2">
    <source>
        <dbReference type="EMBL" id="KAF2739424.1"/>
    </source>
</evidence>
<accession>A0A9P4V635</accession>
<gene>
    <name evidence="2" type="ORF">EJ04DRAFT_607839</name>
</gene>
<sequence>MASNGAALSFFDLPRQARDRFYGYLYVYDGRHAYNLTVKDRPFALWYDRGCGHTRGFCTGLHRWLATGKRIFIEAKEEFYRHACFAIGGKCSDPSSARPVRISLAGLEDFATPFEQVHISIKQPILDGTASKLDLLRKNYYNLQRQLLVYSCGMVGGSYHVIEERVIPLSHKYPQQTWAEPIYEWHIWVKKSSHPVSPAEVKERGPSAVTWPTLVWAPERWSTYRILGSSNWRSDRHGKVLDVTDCGEDIPISDTRQNRYARQERYTPGRTPGKPRQGDTATRVPQPSVKRYTSQEVDDVHDAMMSRMADIVRRGAIDDDDIDSGDEYPYLGMDDDLAAKVAWGRGDF</sequence>
<dbReference type="EMBL" id="ML996104">
    <property type="protein sequence ID" value="KAF2739424.1"/>
    <property type="molecule type" value="Genomic_DNA"/>
</dbReference>
<reference evidence="2" key="1">
    <citation type="journal article" date="2020" name="Stud. Mycol.">
        <title>101 Dothideomycetes genomes: a test case for predicting lifestyles and emergence of pathogens.</title>
        <authorList>
            <person name="Haridas S."/>
            <person name="Albert R."/>
            <person name="Binder M."/>
            <person name="Bloem J."/>
            <person name="Labutti K."/>
            <person name="Salamov A."/>
            <person name="Andreopoulos B."/>
            <person name="Baker S."/>
            <person name="Barry K."/>
            <person name="Bills G."/>
            <person name="Bluhm B."/>
            <person name="Cannon C."/>
            <person name="Castanera R."/>
            <person name="Culley D."/>
            <person name="Daum C."/>
            <person name="Ezra D."/>
            <person name="Gonzalez J."/>
            <person name="Henrissat B."/>
            <person name="Kuo A."/>
            <person name="Liang C."/>
            <person name="Lipzen A."/>
            <person name="Lutzoni F."/>
            <person name="Magnuson J."/>
            <person name="Mondo S."/>
            <person name="Nolan M."/>
            <person name="Ohm R."/>
            <person name="Pangilinan J."/>
            <person name="Park H.-J."/>
            <person name="Ramirez L."/>
            <person name="Alfaro M."/>
            <person name="Sun H."/>
            <person name="Tritt A."/>
            <person name="Yoshinaga Y."/>
            <person name="Zwiers L.-H."/>
            <person name="Turgeon B."/>
            <person name="Goodwin S."/>
            <person name="Spatafora J."/>
            <person name="Crous P."/>
            <person name="Grigoriev I."/>
        </authorList>
    </citation>
    <scope>NUCLEOTIDE SEQUENCE</scope>
    <source>
        <strain evidence="2">CBS 125425</strain>
    </source>
</reference>
<proteinExistence type="predicted"/>
<keyword evidence="3" id="KW-1185">Reference proteome</keyword>
<dbReference type="AlphaFoldDB" id="A0A9P4V635"/>
<feature type="region of interest" description="Disordered" evidence="1">
    <location>
        <begin position="265"/>
        <end position="287"/>
    </location>
</feature>
<comment type="caution">
    <text evidence="2">The sequence shown here is derived from an EMBL/GenBank/DDBJ whole genome shotgun (WGS) entry which is preliminary data.</text>
</comment>